<dbReference type="InterPro" id="IPR025985">
    <property type="entry name" value="YnbE"/>
</dbReference>
<keyword evidence="2" id="KW-1185">Reference proteome</keyword>
<evidence type="ECO:0000313" key="1">
    <source>
        <dbReference type="EMBL" id="MFM1345585.1"/>
    </source>
</evidence>
<dbReference type="PROSITE" id="PS51257">
    <property type="entry name" value="PROKAR_LIPOPROTEIN"/>
    <property type="match status" value="1"/>
</dbReference>
<protein>
    <submittedName>
        <fullName evidence="1">YnbE family lipoprotein</fullName>
    </submittedName>
</protein>
<reference evidence="1 2" key="1">
    <citation type="journal article" date="2024" name="Infect. Genet. Evol.">
        <title>Characteristics and comparative genome analysis of Yersinia enterocolitica and related species associated with human infections in Switzerland 2019-2023.</title>
        <authorList>
            <person name="Stevens M.J.A."/>
            <person name="Horlbog J.A."/>
            <person name="Diethelm A."/>
            <person name="Stephan R."/>
            <person name="Nuesch-Inderbinen M."/>
        </authorList>
    </citation>
    <scope>NUCLEOTIDE SEQUENCE [LARGE SCALE GENOMIC DNA]</scope>
    <source>
        <strain evidence="1 2">N20-0302</strain>
    </source>
</reference>
<dbReference type="GeneID" id="93972312"/>
<comment type="caution">
    <text evidence="1">The sequence shown here is derived from an EMBL/GenBank/DDBJ whole genome shotgun (WGS) entry which is preliminary data.</text>
</comment>
<name>A0ABW9EUZ5_9GAMM</name>
<dbReference type="Pfam" id="PF13617">
    <property type="entry name" value="Lipoprotein_19"/>
    <property type="match status" value="1"/>
</dbReference>
<accession>A0ABW9EUZ5</accession>
<evidence type="ECO:0000313" key="2">
    <source>
        <dbReference type="Proteomes" id="UP001629523"/>
    </source>
</evidence>
<keyword evidence="1" id="KW-0449">Lipoprotein</keyword>
<organism evidence="1 2">
    <name type="scientific">Yersinia proxima</name>
    <dbReference type="NCBI Taxonomy" id="2890316"/>
    <lineage>
        <taxon>Bacteria</taxon>
        <taxon>Pseudomonadati</taxon>
        <taxon>Pseudomonadota</taxon>
        <taxon>Gammaproteobacteria</taxon>
        <taxon>Enterobacterales</taxon>
        <taxon>Yersiniaceae</taxon>
        <taxon>Yersinia</taxon>
    </lineage>
</organism>
<gene>
    <name evidence="1" type="ORF">WFP14_03355</name>
</gene>
<dbReference type="RefSeq" id="WP_050078576.1">
    <property type="nucleotide sequence ID" value="NZ_CABHYG010000017.1"/>
</dbReference>
<dbReference type="Proteomes" id="UP001629523">
    <property type="component" value="Unassembled WGS sequence"/>
</dbReference>
<sequence length="64" mass="7351">MKILTWERAAIALGIFMLSGCLRLEVATPEKPITINMNVKIEHEIQIRVDKDVENLLKNQSNLF</sequence>
<dbReference type="EMBL" id="JBBEST010000001">
    <property type="protein sequence ID" value="MFM1345585.1"/>
    <property type="molecule type" value="Genomic_DNA"/>
</dbReference>
<proteinExistence type="predicted"/>